<sequence>MALDRGGFPLNLRGRMHNGLTNAYLSQNNKGPHLLDNSVYGDNQYALFMILKGEGRRNWRFRTLDLWQRYDQVPSNRRLTLKLKSEGHYPKWALGSMVGVPTHIPHALYSNPRNWSEKGGGNSIKAFRILLVLSGSFRSFLEASLGSDSPSQSSFPYRITPLENYLNQSQLQPQSKFYVRQFCVVVPSYNIVKFIRTENIILNSSNDKVEGIARRLEKRISRSKEVLKRWSRVHHSGTIQKLSFSQTRERTTEAHKNVAFLGKTSRYQQRMEPHLLKDAATLVIIESAPSQRVWSSSYRRWLTNLYSDLNDVEPICVLDHVFVLRKHIRECILGNFRRSGLVVLKTDNDLQRPIVLGLLIKMHISIRHLARQHISIDITQGICEVLLLEALSGPVSSLNLFEKPILPFPIRSYLSDRVGFNLGQIDAELQQQKVTTTGSSIRPATTKTLCGASLSHGEYLQEHMVYYVGKFLHSTTLTASGSPSSNHMLGLAIIEAAPHLSYSSAPPYD</sequence>
<gene>
    <name evidence="2" type="ORF">VNO77_23162</name>
</gene>
<accession>A0AAN9L6H5</accession>
<name>A0AAN9L6H5_CANGL</name>
<protein>
    <submittedName>
        <fullName evidence="2">Uncharacterized protein</fullName>
    </submittedName>
</protein>
<dbReference type="InterPro" id="IPR019137">
    <property type="entry name" value="Nck-associated_protein-1"/>
</dbReference>
<comment type="caution">
    <text evidence="2">The sequence shown here is derived from an EMBL/GenBank/DDBJ whole genome shotgun (WGS) entry which is preliminary data.</text>
</comment>
<dbReference type="GO" id="GO:0016477">
    <property type="term" value="P:cell migration"/>
    <property type="evidence" value="ECO:0007669"/>
    <property type="project" value="TreeGrafter"/>
</dbReference>
<evidence type="ECO:0000313" key="3">
    <source>
        <dbReference type="Proteomes" id="UP001367508"/>
    </source>
</evidence>
<dbReference type="PANTHER" id="PTHR12093:SF10">
    <property type="entry name" value="MEMBRANE-ASSOCIATED PROTEIN HEM"/>
    <property type="match status" value="1"/>
</dbReference>
<evidence type="ECO:0000256" key="1">
    <source>
        <dbReference type="ARBA" id="ARBA00037947"/>
    </source>
</evidence>
<comment type="similarity">
    <text evidence="1">Belongs to the HEM-1/HEM-2 family.</text>
</comment>
<dbReference type="Proteomes" id="UP001367508">
    <property type="component" value="Unassembled WGS sequence"/>
</dbReference>
<reference evidence="2 3" key="1">
    <citation type="submission" date="2024-01" db="EMBL/GenBank/DDBJ databases">
        <title>The genomes of 5 underutilized Papilionoideae crops provide insights into root nodulation and disease resistanc.</title>
        <authorList>
            <person name="Jiang F."/>
        </authorList>
    </citation>
    <scope>NUCLEOTIDE SEQUENCE [LARGE SCALE GENOMIC DNA]</scope>
    <source>
        <strain evidence="2">LVBAO_FW01</strain>
        <tissue evidence="2">Leaves</tissue>
    </source>
</reference>
<dbReference type="Pfam" id="PF09735">
    <property type="entry name" value="Nckap1"/>
    <property type="match status" value="1"/>
</dbReference>
<dbReference type="GO" id="GO:0031209">
    <property type="term" value="C:SCAR complex"/>
    <property type="evidence" value="ECO:0007669"/>
    <property type="project" value="TreeGrafter"/>
</dbReference>
<organism evidence="2 3">
    <name type="scientific">Canavalia gladiata</name>
    <name type="common">Sword bean</name>
    <name type="synonym">Dolichos gladiatus</name>
    <dbReference type="NCBI Taxonomy" id="3824"/>
    <lineage>
        <taxon>Eukaryota</taxon>
        <taxon>Viridiplantae</taxon>
        <taxon>Streptophyta</taxon>
        <taxon>Embryophyta</taxon>
        <taxon>Tracheophyta</taxon>
        <taxon>Spermatophyta</taxon>
        <taxon>Magnoliopsida</taxon>
        <taxon>eudicotyledons</taxon>
        <taxon>Gunneridae</taxon>
        <taxon>Pentapetalae</taxon>
        <taxon>rosids</taxon>
        <taxon>fabids</taxon>
        <taxon>Fabales</taxon>
        <taxon>Fabaceae</taxon>
        <taxon>Papilionoideae</taxon>
        <taxon>50 kb inversion clade</taxon>
        <taxon>NPAAA clade</taxon>
        <taxon>indigoferoid/millettioid clade</taxon>
        <taxon>Phaseoleae</taxon>
        <taxon>Canavalia</taxon>
    </lineage>
</organism>
<dbReference type="AlphaFoldDB" id="A0AAN9L6H5"/>
<dbReference type="GO" id="GO:0030866">
    <property type="term" value="P:cortical actin cytoskeleton organization"/>
    <property type="evidence" value="ECO:0007669"/>
    <property type="project" value="TreeGrafter"/>
</dbReference>
<evidence type="ECO:0000313" key="2">
    <source>
        <dbReference type="EMBL" id="KAK7329017.1"/>
    </source>
</evidence>
<keyword evidence="3" id="KW-1185">Reference proteome</keyword>
<dbReference type="GO" id="GO:0000902">
    <property type="term" value="P:cell morphogenesis"/>
    <property type="evidence" value="ECO:0007669"/>
    <property type="project" value="TreeGrafter"/>
</dbReference>
<proteinExistence type="inferred from homology"/>
<dbReference type="EMBL" id="JAYMYQ010000005">
    <property type="protein sequence ID" value="KAK7329017.1"/>
    <property type="molecule type" value="Genomic_DNA"/>
</dbReference>
<dbReference type="GO" id="GO:0030031">
    <property type="term" value="P:cell projection assembly"/>
    <property type="evidence" value="ECO:0007669"/>
    <property type="project" value="TreeGrafter"/>
</dbReference>
<dbReference type="PANTHER" id="PTHR12093">
    <property type="entry name" value="NCK-ASSOCIATED PROTEIN 1"/>
    <property type="match status" value="1"/>
</dbReference>